<dbReference type="EMBL" id="UFQS01000596">
    <property type="protein sequence ID" value="SSX05224.1"/>
    <property type="molecule type" value="Genomic_DNA"/>
</dbReference>
<dbReference type="VEuPathDB" id="VectorBase:CSON012483"/>
<comment type="similarity">
    <text evidence="6">Belongs to the PIERCE1 family.</text>
</comment>
<dbReference type="InterPro" id="IPR026507">
    <property type="entry name" value="PIRC1/2"/>
</dbReference>
<keyword evidence="4" id="KW-0206">Cytoskeleton</keyword>
<dbReference type="PANTHER" id="PTHR20899:SF1">
    <property type="entry name" value="PIERCER OF MICROTUBULE WALL 1 PROTEIN"/>
    <property type="match status" value="1"/>
</dbReference>
<dbReference type="Pfam" id="PF14892">
    <property type="entry name" value="PIRC1_2"/>
    <property type="match status" value="1"/>
</dbReference>
<dbReference type="EMBL" id="UFQT01005198">
    <property type="protein sequence ID" value="SSX35942.1"/>
    <property type="molecule type" value="Genomic_DNA"/>
</dbReference>
<evidence type="ECO:0000256" key="2">
    <source>
        <dbReference type="ARBA" id="ARBA00004245"/>
    </source>
</evidence>
<sequence>MCDDQNLNEAPYTITANCLDMPKLPKTNDTVNTRDLYQCVNVPKRYESSNFHFGYGIEKGGQNPIYRTSNSEYGYYKPDIHTVPHRYFPQTHNFTEHLHKCGMYRNYGLNTAME</sequence>
<evidence type="ECO:0000256" key="6">
    <source>
        <dbReference type="ARBA" id="ARBA00038014"/>
    </source>
</evidence>
<evidence type="ECO:0000256" key="1">
    <source>
        <dbReference type="ARBA" id="ARBA00004138"/>
    </source>
</evidence>
<dbReference type="EMBL" id="UFQT01000596">
    <property type="protein sequence ID" value="SSX25585.1"/>
    <property type="molecule type" value="Genomic_DNA"/>
</dbReference>
<protein>
    <submittedName>
        <fullName evidence="9">CSON011686 protein</fullName>
    </submittedName>
    <submittedName>
        <fullName evidence="8">CSON012483 protein</fullName>
    </submittedName>
</protein>
<dbReference type="GO" id="GO:0035082">
    <property type="term" value="P:axoneme assembly"/>
    <property type="evidence" value="ECO:0007669"/>
    <property type="project" value="InterPro"/>
</dbReference>
<dbReference type="PANTHER" id="PTHR20899">
    <property type="entry name" value="PIERCE HOMOLOG"/>
    <property type="match status" value="1"/>
</dbReference>
<name>A0A336M5T0_CULSO</name>
<reference evidence="7" key="1">
    <citation type="submission" date="2018-04" db="EMBL/GenBank/DDBJ databases">
        <authorList>
            <person name="Go L.Y."/>
            <person name="Mitchell J.A."/>
        </authorList>
    </citation>
    <scope>NUCLEOTIDE SEQUENCE</scope>
    <source>
        <tissue evidence="7">Whole organism</tissue>
    </source>
</reference>
<evidence type="ECO:0000256" key="3">
    <source>
        <dbReference type="ARBA" id="ARBA00022490"/>
    </source>
</evidence>
<comment type="subcellular location">
    <subcellularLocation>
        <location evidence="1">Cell projection</location>
        <location evidence="1">Cilium</location>
    </subcellularLocation>
    <subcellularLocation>
        <location evidence="2">Cytoplasm</location>
        <location evidence="2">Cytoskeleton</location>
    </subcellularLocation>
</comment>
<evidence type="ECO:0000256" key="5">
    <source>
        <dbReference type="ARBA" id="ARBA00023273"/>
    </source>
</evidence>
<dbReference type="GO" id="GO:0005879">
    <property type="term" value="C:axonemal microtubule"/>
    <property type="evidence" value="ECO:0007669"/>
    <property type="project" value="InterPro"/>
</dbReference>
<keyword evidence="3" id="KW-0963">Cytoplasm</keyword>
<proteinExistence type="inferred from homology"/>
<evidence type="ECO:0000313" key="8">
    <source>
        <dbReference type="EMBL" id="SSX25585.1"/>
    </source>
</evidence>
<keyword evidence="5" id="KW-0966">Cell projection</keyword>
<organism evidence="8">
    <name type="scientific">Culicoides sonorensis</name>
    <name type="common">Biting midge</name>
    <dbReference type="NCBI Taxonomy" id="179676"/>
    <lineage>
        <taxon>Eukaryota</taxon>
        <taxon>Metazoa</taxon>
        <taxon>Ecdysozoa</taxon>
        <taxon>Arthropoda</taxon>
        <taxon>Hexapoda</taxon>
        <taxon>Insecta</taxon>
        <taxon>Pterygota</taxon>
        <taxon>Neoptera</taxon>
        <taxon>Endopterygota</taxon>
        <taxon>Diptera</taxon>
        <taxon>Nematocera</taxon>
        <taxon>Chironomoidea</taxon>
        <taxon>Ceratopogonidae</taxon>
        <taxon>Ceratopogoninae</taxon>
        <taxon>Culicoides</taxon>
        <taxon>Monoculicoides</taxon>
    </lineage>
</organism>
<evidence type="ECO:0000313" key="9">
    <source>
        <dbReference type="EMBL" id="SSX35942.1"/>
    </source>
</evidence>
<evidence type="ECO:0000256" key="4">
    <source>
        <dbReference type="ARBA" id="ARBA00023212"/>
    </source>
</evidence>
<accession>A0A336M5T0</accession>
<dbReference type="AlphaFoldDB" id="A0A336M5T0"/>
<evidence type="ECO:0000313" key="7">
    <source>
        <dbReference type="EMBL" id="SSX05224.1"/>
    </source>
</evidence>
<dbReference type="OMA" id="CYRSTSM"/>
<reference evidence="8" key="2">
    <citation type="submission" date="2018-07" db="EMBL/GenBank/DDBJ databases">
        <authorList>
            <person name="Quirk P.G."/>
            <person name="Krulwich T.A."/>
        </authorList>
    </citation>
    <scope>NUCLEOTIDE SEQUENCE</scope>
</reference>
<dbReference type="VEuPathDB" id="VectorBase:CSON011686"/>
<gene>
    <name evidence="8" type="primary">CSON012483</name>
    <name evidence="9" type="synonym">CSON011686</name>
</gene>